<dbReference type="GO" id="GO:0015293">
    <property type="term" value="F:symporter activity"/>
    <property type="evidence" value="ECO:0007669"/>
    <property type="project" value="InterPro"/>
</dbReference>
<dbReference type="OrthoDB" id="181905at2"/>
<comment type="caution">
    <text evidence="4">The sequence shown here is derived from an EMBL/GenBank/DDBJ whole genome shotgun (WGS) entry which is preliminary data.</text>
</comment>
<feature type="transmembrane region" description="Helical" evidence="3">
    <location>
        <begin position="12"/>
        <end position="33"/>
    </location>
</feature>
<dbReference type="GO" id="GO:0005886">
    <property type="term" value="C:plasma membrane"/>
    <property type="evidence" value="ECO:0007669"/>
    <property type="project" value="TreeGrafter"/>
</dbReference>
<organism evidence="4 5">
    <name type="scientific">Kushneria indalinina DSM 14324</name>
    <dbReference type="NCBI Taxonomy" id="1122140"/>
    <lineage>
        <taxon>Bacteria</taxon>
        <taxon>Pseudomonadati</taxon>
        <taxon>Pseudomonadota</taxon>
        <taxon>Gammaproteobacteria</taxon>
        <taxon>Oceanospirillales</taxon>
        <taxon>Halomonadaceae</taxon>
        <taxon>Kushneria</taxon>
    </lineage>
</organism>
<evidence type="ECO:0000313" key="5">
    <source>
        <dbReference type="Proteomes" id="UP000256334"/>
    </source>
</evidence>
<feature type="transmembrane region" description="Helical" evidence="3">
    <location>
        <begin position="253"/>
        <end position="276"/>
    </location>
</feature>
<evidence type="ECO:0000256" key="1">
    <source>
        <dbReference type="ARBA" id="ARBA00009617"/>
    </source>
</evidence>
<keyword evidence="3" id="KW-0812">Transmembrane</keyword>
<dbReference type="AlphaFoldDB" id="A0A3D9DVW4"/>
<dbReference type="SUPFAM" id="SSF103473">
    <property type="entry name" value="MFS general substrate transporter"/>
    <property type="match status" value="1"/>
</dbReference>
<dbReference type="InterPro" id="IPR036259">
    <property type="entry name" value="MFS_trans_sf"/>
</dbReference>
<comment type="similarity">
    <text evidence="1">Belongs to the sodium:galactoside symporter (TC 2.A.2) family.</text>
</comment>
<feature type="transmembrane region" description="Helical" evidence="3">
    <location>
        <begin position="363"/>
        <end position="389"/>
    </location>
</feature>
<protein>
    <submittedName>
        <fullName evidence="4">Sugar (Glycoside-pentoside-hexuronide) transporter</fullName>
    </submittedName>
</protein>
<evidence type="ECO:0000256" key="2">
    <source>
        <dbReference type="SAM" id="MobiDB-lite"/>
    </source>
</evidence>
<dbReference type="NCBIfam" id="TIGR00792">
    <property type="entry name" value="gph"/>
    <property type="match status" value="1"/>
</dbReference>
<sequence>MRQNRVTLLEKIGFGMGDAGCNMSFAAVVMYLSYFYTDIYGLSPALVGVIFITMRVIDAITDPIMGFVADRTRTRWGKYRPYLLWVPIPLAISIFLLFTTPNWSDGAKVVYAFATYFLMSVLYTSVSIPYCSLGGVVTDDHKARVSFQSWRFFFAGVAYLILTASLLPLVELLGGGNEARGFQLTMGLMGIIALFMFGFCFATTRERVEPISEERKPLKQSLKALVKNERWLIILGITFLQATQFFLRQGASIYFATYVMMLSAGGISFFITAAIVGKMIGALISPWFTSRFSKTHVYMSTSLIITAGSIGLFFMPFEQMMITTLAFALVNLINGIGTPISWSMMADAEDYGEWKTGERNTGMAFSGNLFFLKVGLAVAGGLIGMMLAIGGYEAGVEAQSASAVLAITLMMTLIPALITLALAGAVWRFRLDDTRMDAIRTDLETRRSGGNASSMDAEAFPTGNMAPRPG</sequence>
<dbReference type="RefSeq" id="WP_115854008.1">
    <property type="nucleotide sequence ID" value="NZ_QRDJ01000007.1"/>
</dbReference>
<keyword evidence="3" id="KW-0472">Membrane</keyword>
<dbReference type="Pfam" id="PF13347">
    <property type="entry name" value="MFS_2"/>
    <property type="match status" value="1"/>
</dbReference>
<feature type="transmembrane region" description="Helical" evidence="3">
    <location>
        <begin position="152"/>
        <end position="170"/>
    </location>
</feature>
<dbReference type="GO" id="GO:0008643">
    <property type="term" value="P:carbohydrate transport"/>
    <property type="evidence" value="ECO:0007669"/>
    <property type="project" value="InterPro"/>
</dbReference>
<keyword evidence="3" id="KW-1133">Transmembrane helix</keyword>
<dbReference type="EMBL" id="QRDJ01000007">
    <property type="protein sequence ID" value="REC94920.1"/>
    <property type="molecule type" value="Genomic_DNA"/>
</dbReference>
<dbReference type="GO" id="GO:0006814">
    <property type="term" value="P:sodium ion transport"/>
    <property type="evidence" value="ECO:0007669"/>
    <property type="project" value="InterPro"/>
</dbReference>
<feature type="transmembrane region" description="Helical" evidence="3">
    <location>
        <begin position="182"/>
        <end position="202"/>
    </location>
</feature>
<dbReference type="Gene3D" id="1.20.1250.20">
    <property type="entry name" value="MFS general substrate transporter like domains"/>
    <property type="match status" value="1"/>
</dbReference>
<dbReference type="PANTHER" id="PTHR11328">
    <property type="entry name" value="MAJOR FACILITATOR SUPERFAMILY DOMAIN-CONTAINING PROTEIN"/>
    <property type="match status" value="1"/>
</dbReference>
<feature type="transmembrane region" description="Helical" evidence="3">
    <location>
        <begin position="109"/>
        <end position="131"/>
    </location>
</feature>
<dbReference type="PANTHER" id="PTHR11328:SF24">
    <property type="entry name" value="MAJOR FACILITATOR SUPERFAMILY (MFS) PROFILE DOMAIN-CONTAINING PROTEIN"/>
    <property type="match status" value="1"/>
</dbReference>
<gene>
    <name evidence="4" type="ORF">C8D72_1750</name>
</gene>
<dbReference type="Proteomes" id="UP000256334">
    <property type="component" value="Unassembled WGS sequence"/>
</dbReference>
<feature type="region of interest" description="Disordered" evidence="2">
    <location>
        <begin position="442"/>
        <end position="470"/>
    </location>
</feature>
<accession>A0A3D9DVW4</accession>
<dbReference type="InterPro" id="IPR039672">
    <property type="entry name" value="MFS_2"/>
</dbReference>
<evidence type="ECO:0000256" key="3">
    <source>
        <dbReference type="SAM" id="Phobius"/>
    </source>
</evidence>
<feature type="transmembrane region" description="Helical" evidence="3">
    <location>
        <begin position="401"/>
        <end position="427"/>
    </location>
</feature>
<name>A0A3D9DVW4_9GAMM</name>
<evidence type="ECO:0000313" key="4">
    <source>
        <dbReference type="EMBL" id="REC94920.1"/>
    </source>
</evidence>
<proteinExistence type="inferred from homology"/>
<feature type="transmembrane region" description="Helical" evidence="3">
    <location>
        <begin position="82"/>
        <end position="103"/>
    </location>
</feature>
<keyword evidence="5" id="KW-1185">Reference proteome</keyword>
<feature type="transmembrane region" description="Helical" evidence="3">
    <location>
        <begin position="39"/>
        <end position="61"/>
    </location>
</feature>
<feature type="transmembrane region" description="Helical" evidence="3">
    <location>
        <begin position="321"/>
        <end position="342"/>
    </location>
</feature>
<dbReference type="InterPro" id="IPR001927">
    <property type="entry name" value="Na/Gal_symport"/>
</dbReference>
<dbReference type="CDD" id="cd17332">
    <property type="entry name" value="MFS_MelB_like"/>
    <property type="match status" value="1"/>
</dbReference>
<feature type="transmembrane region" description="Helical" evidence="3">
    <location>
        <begin position="297"/>
        <end position="315"/>
    </location>
</feature>
<reference evidence="4 5" key="1">
    <citation type="submission" date="2018-07" db="EMBL/GenBank/DDBJ databases">
        <title>Genomic Encyclopedia of Type Strains, Phase IV (KMG-IV): sequencing the most valuable type-strain genomes for metagenomic binning, comparative biology and taxonomic classification.</title>
        <authorList>
            <person name="Goeker M."/>
        </authorList>
    </citation>
    <scope>NUCLEOTIDE SEQUENCE [LARGE SCALE GENOMIC DNA]</scope>
    <source>
        <strain evidence="4 5">DSM 14324</strain>
    </source>
</reference>
<feature type="transmembrane region" description="Helical" evidence="3">
    <location>
        <begin position="231"/>
        <end position="247"/>
    </location>
</feature>